<dbReference type="EMBL" id="KB741277">
    <property type="protein sequence ID" value="ENN71211.1"/>
    <property type="molecule type" value="Genomic_DNA"/>
</dbReference>
<name>N6TSB4_DENPD</name>
<gene>
    <name evidence="1" type="ORF">YQE_12140</name>
</gene>
<proteinExistence type="predicted"/>
<organism evidence="1">
    <name type="scientific">Dendroctonus ponderosae</name>
    <name type="common">Mountain pine beetle</name>
    <dbReference type="NCBI Taxonomy" id="77166"/>
    <lineage>
        <taxon>Eukaryota</taxon>
        <taxon>Metazoa</taxon>
        <taxon>Ecdysozoa</taxon>
        <taxon>Arthropoda</taxon>
        <taxon>Hexapoda</taxon>
        <taxon>Insecta</taxon>
        <taxon>Pterygota</taxon>
        <taxon>Neoptera</taxon>
        <taxon>Endopterygota</taxon>
        <taxon>Coleoptera</taxon>
        <taxon>Polyphaga</taxon>
        <taxon>Cucujiformia</taxon>
        <taxon>Curculionidae</taxon>
        <taxon>Scolytinae</taxon>
        <taxon>Dendroctonus</taxon>
    </lineage>
</organism>
<feature type="non-terminal residue" evidence="1">
    <location>
        <position position="1"/>
    </location>
</feature>
<accession>N6TSB4</accession>
<dbReference type="AlphaFoldDB" id="N6TSB4"/>
<protein>
    <submittedName>
        <fullName evidence="1">Uncharacterized protein</fullName>
    </submittedName>
</protein>
<reference evidence="1" key="1">
    <citation type="journal article" date="2013" name="Genome Biol.">
        <title>Draft genome of the mountain pine beetle, Dendroctonus ponderosae Hopkins, a major forest pest.</title>
        <authorList>
            <person name="Keeling C.I."/>
            <person name="Yuen M.M."/>
            <person name="Liao N.Y."/>
            <person name="Docking T.R."/>
            <person name="Chan S.K."/>
            <person name="Taylor G.A."/>
            <person name="Palmquist D.L."/>
            <person name="Jackman S.D."/>
            <person name="Nguyen A."/>
            <person name="Li M."/>
            <person name="Henderson H."/>
            <person name="Janes J.K."/>
            <person name="Zhao Y."/>
            <person name="Pandoh P."/>
            <person name="Moore R."/>
            <person name="Sperling F.A."/>
            <person name="Huber D.P."/>
            <person name="Birol I."/>
            <person name="Jones S.J."/>
            <person name="Bohlmann J."/>
        </authorList>
    </citation>
    <scope>NUCLEOTIDE SEQUENCE</scope>
</reference>
<evidence type="ECO:0000313" key="1">
    <source>
        <dbReference type="EMBL" id="ENN71211.1"/>
    </source>
</evidence>
<dbReference type="HOGENOM" id="CLU_3410956_0_0_1"/>
<sequence length="29" mass="3510">MSVLCSKQLYRSIGVWVLHSIIEYDFFFK</sequence>